<comment type="cofactor">
    <cofactor evidence="1 11">
        <name>pyridoxal 5'-phosphate</name>
        <dbReference type="ChEBI" id="CHEBI:597326"/>
    </cofactor>
</comment>
<dbReference type="PANTHER" id="PTHR11601">
    <property type="entry name" value="CYSTEINE DESULFURYLASE FAMILY MEMBER"/>
    <property type="match status" value="1"/>
</dbReference>
<dbReference type="InterPro" id="IPR020578">
    <property type="entry name" value="Aminotrans_V_PyrdxlP_BS"/>
</dbReference>
<evidence type="ECO:0000256" key="5">
    <source>
        <dbReference type="ARBA" id="ARBA00022714"/>
    </source>
</evidence>
<dbReference type="NCBIfam" id="NF010611">
    <property type="entry name" value="PRK14012.1"/>
    <property type="match status" value="1"/>
</dbReference>
<evidence type="ECO:0000256" key="7">
    <source>
        <dbReference type="ARBA" id="ARBA00022898"/>
    </source>
</evidence>
<dbReference type="AlphaFoldDB" id="A0A7X4W113"/>
<reference evidence="13 14" key="1">
    <citation type="submission" date="2019-12" db="EMBL/GenBank/DDBJ databases">
        <title>Draft genome sequencing of Halomonas icarensis D1-1.</title>
        <authorList>
            <person name="Pandiyan K."/>
            <person name="Kushwaha P."/>
            <person name="Gowdham M."/>
            <person name="Chakdar H."/>
            <person name="Singh A."/>
            <person name="Kumar M."/>
            <person name="Saxena A.K."/>
        </authorList>
    </citation>
    <scope>NUCLEOTIDE SEQUENCE [LARGE SCALE GENOMIC DNA]</scope>
    <source>
        <strain evidence="13 14">D1-1</strain>
    </source>
</reference>
<organism evidence="13 14">
    <name type="scientific">Halomonas icarae</name>
    <dbReference type="NCBI Taxonomy" id="2691040"/>
    <lineage>
        <taxon>Bacteria</taxon>
        <taxon>Pseudomonadati</taxon>
        <taxon>Pseudomonadota</taxon>
        <taxon>Gammaproteobacteria</taxon>
        <taxon>Oceanospirillales</taxon>
        <taxon>Halomonadaceae</taxon>
        <taxon>Halomonas</taxon>
    </lineage>
</organism>
<keyword evidence="9" id="KW-0411">Iron-sulfur</keyword>
<evidence type="ECO:0000313" key="14">
    <source>
        <dbReference type="Proteomes" id="UP000448235"/>
    </source>
</evidence>
<evidence type="ECO:0000256" key="3">
    <source>
        <dbReference type="ARBA" id="ARBA00012239"/>
    </source>
</evidence>
<evidence type="ECO:0000256" key="10">
    <source>
        <dbReference type="ARBA" id="ARBA00050776"/>
    </source>
</evidence>
<evidence type="ECO:0000313" key="13">
    <source>
        <dbReference type="EMBL" id="NAW14004.1"/>
    </source>
</evidence>
<comment type="catalytic activity">
    <reaction evidence="10">
        <text>(sulfur carrier)-H + L-cysteine = (sulfur carrier)-SH + L-alanine</text>
        <dbReference type="Rhea" id="RHEA:43892"/>
        <dbReference type="Rhea" id="RHEA-COMP:14737"/>
        <dbReference type="Rhea" id="RHEA-COMP:14739"/>
        <dbReference type="ChEBI" id="CHEBI:29917"/>
        <dbReference type="ChEBI" id="CHEBI:35235"/>
        <dbReference type="ChEBI" id="CHEBI:57972"/>
        <dbReference type="ChEBI" id="CHEBI:64428"/>
        <dbReference type="EC" id="2.8.1.7"/>
    </reaction>
</comment>
<dbReference type="Gene3D" id="3.40.640.10">
    <property type="entry name" value="Type I PLP-dependent aspartate aminotransferase-like (Major domain)"/>
    <property type="match status" value="1"/>
</dbReference>
<feature type="domain" description="Aminotransferase class V" evidence="12">
    <location>
        <begin position="5"/>
        <end position="368"/>
    </location>
</feature>
<proteinExistence type="inferred from homology"/>
<sequence length="385" mass="41134">MTTPVYLDYAATTPADPRVAELMARHLTLDGIFANPASRSHMLGWQAEQAVENARRQVADLIGADPREIVWTSGATEADNLALTGFLRANRHRGRHLITSVIEHKAVVDTAHALEAEGFDVTWLTPSHDGRISPAQLREAMREDTVLVSLMAVNNELGVIHDLAALAEVAHAGGAAFHVDAAQAVGRLDLDVRRLGIDLMSLSGHKAYGPKGVGALYVRRHPDIRLEALIHGGGHERGMRSGTLPTHQIVGMGEAFALAGTEGAGDQARIEALRDRLLDGLADLDGIHCNTALEASVPNILNLAFAGVEGESLLMALRDIALSTGSACNSASVEPSYVLKGIGLPRALALASLRFSFGRFTTEADIDRALEALRHALVGLRRQAR</sequence>
<dbReference type="FunFam" id="3.40.640.10:FF:000003">
    <property type="entry name" value="Cysteine desulfurase IscS"/>
    <property type="match status" value="1"/>
</dbReference>
<dbReference type="Pfam" id="PF00266">
    <property type="entry name" value="Aminotran_5"/>
    <property type="match status" value="1"/>
</dbReference>
<dbReference type="InterPro" id="IPR015421">
    <property type="entry name" value="PyrdxlP-dep_Trfase_major"/>
</dbReference>
<accession>A0A7X4W113</accession>
<protein>
    <recommendedName>
        <fullName evidence="3">cysteine desulfurase</fullName>
        <ecNumber evidence="3">2.8.1.7</ecNumber>
    </recommendedName>
</protein>
<evidence type="ECO:0000256" key="1">
    <source>
        <dbReference type="ARBA" id="ARBA00001933"/>
    </source>
</evidence>
<comment type="caution">
    <text evidence="13">The sequence shown here is derived from an EMBL/GenBank/DDBJ whole genome shotgun (WGS) entry which is preliminary data.</text>
</comment>
<dbReference type="EMBL" id="WUTS01000001">
    <property type="protein sequence ID" value="NAW14004.1"/>
    <property type="molecule type" value="Genomic_DNA"/>
</dbReference>
<gene>
    <name evidence="13" type="ORF">GRB80_14290</name>
</gene>
<dbReference type="PROSITE" id="PS00595">
    <property type="entry name" value="AA_TRANSFER_CLASS_5"/>
    <property type="match status" value="1"/>
</dbReference>
<keyword evidence="8" id="KW-0408">Iron</keyword>
<dbReference type="RefSeq" id="WP_132043637.1">
    <property type="nucleotide sequence ID" value="NZ_JARWMY010000001.1"/>
</dbReference>
<dbReference type="InterPro" id="IPR016454">
    <property type="entry name" value="Cysteine_dSase"/>
</dbReference>
<keyword evidence="6" id="KW-0479">Metal-binding</keyword>
<dbReference type="InterPro" id="IPR015422">
    <property type="entry name" value="PyrdxlP-dep_Trfase_small"/>
</dbReference>
<name>A0A7X4W113_9GAMM</name>
<evidence type="ECO:0000256" key="11">
    <source>
        <dbReference type="RuleBase" id="RU004504"/>
    </source>
</evidence>
<dbReference type="GO" id="GO:0046872">
    <property type="term" value="F:metal ion binding"/>
    <property type="evidence" value="ECO:0007669"/>
    <property type="project" value="UniProtKB-KW"/>
</dbReference>
<evidence type="ECO:0000256" key="4">
    <source>
        <dbReference type="ARBA" id="ARBA00022679"/>
    </source>
</evidence>
<keyword evidence="14" id="KW-1185">Reference proteome</keyword>
<evidence type="ECO:0000256" key="8">
    <source>
        <dbReference type="ARBA" id="ARBA00023004"/>
    </source>
</evidence>
<evidence type="ECO:0000259" key="12">
    <source>
        <dbReference type="Pfam" id="PF00266"/>
    </source>
</evidence>
<evidence type="ECO:0000256" key="6">
    <source>
        <dbReference type="ARBA" id="ARBA00022723"/>
    </source>
</evidence>
<evidence type="ECO:0000256" key="2">
    <source>
        <dbReference type="ARBA" id="ARBA00006490"/>
    </source>
</evidence>
<keyword evidence="5" id="KW-0001">2Fe-2S</keyword>
<comment type="similarity">
    <text evidence="2">Belongs to the class-V pyridoxal-phosphate-dependent aminotransferase family. NifS/IscS subfamily.</text>
</comment>
<dbReference type="GO" id="GO:0031071">
    <property type="term" value="F:cysteine desulfurase activity"/>
    <property type="evidence" value="ECO:0007669"/>
    <property type="project" value="UniProtKB-EC"/>
</dbReference>
<dbReference type="SUPFAM" id="SSF53383">
    <property type="entry name" value="PLP-dependent transferases"/>
    <property type="match status" value="1"/>
</dbReference>
<evidence type="ECO:0000256" key="9">
    <source>
        <dbReference type="ARBA" id="ARBA00023014"/>
    </source>
</evidence>
<dbReference type="GO" id="GO:0051537">
    <property type="term" value="F:2 iron, 2 sulfur cluster binding"/>
    <property type="evidence" value="ECO:0007669"/>
    <property type="project" value="UniProtKB-KW"/>
</dbReference>
<dbReference type="PIRSF" id="PIRSF005572">
    <property type="entry name" value="NifS"/>
    <property type="match status" value="1"/>
</dbReference>
<dbReference type="InterPro" id="IPR000192">
    <property type="entry name" value="Aminotrans_V_dom"/>
</dbReference>
<dbReference type="PANTHER" id="PTHR11601:SF34">
    <property type="entry name" value="CYSTEINE DESULFURASE"/>
    <property type="match status" value="1"/>
</dbReference>
<dbReference type="Gene3D" id="3.90.1150.10">
    <property type="entry name" value="Aspartate Aminotransferase, domain 1"/>
    <property type="match status" value="1"/>
</dbReference>
<dbReference type="InterPro" id="IPR015424">
    <property type="entry name" value="PyrdxlP-dep_Trfase"/>
</dbReference>
<dbReference type="EC" id="2.8.1.7" evidence="3"/>
<keyword evidence="7" id="KW-0663">Pyridoxal phosphate</keyword>
<keyword evidence="4 13" id="KW-0808">Transferase</keyword>
<dbReference type="Proteomes" id="UP000448235">
    <property type="component" value="Unassembled WGS sequence"/>
</dbReference>